<evidence type="ECO:0000256" key="1">
    <source>
        <dbReference type="ARBA" id="ARBA00009275"/>
    </source>
</evidence>
<proteinExistence type="inferred from homology"/>
<dbReference type="FunFam" id="3.20.20.140:FF:000005">
    <property type="entry name" value="TatD family hydrolase"/>
    <property type="match status" value="1"/>
</dbReference>
<accession>A0A0N4VCU4</accession>
<dbReference type="PANTHER" id="PTHR10060">
    <property type="entry name" value="TATD FAMILY DEOXYRIBONUCLEASE"/>
    <property type="match status" value="1"/>
</dbReference>
<dbReference type="Proteomes" id="UP000274131">
    <property type="component" value="Unassembled WGS sequence"/>
</dbReference>
<dbReference type="PIRSF" id="PIRSF005902">
    <property type="entry name" value="DNase_TatD"/>
    <property type="match status" value="1"/>
</dbReference>
<comment type="function">
    <text evidence="6">Deoxyribonuclease which catalyzes (in vitro) the decatenation of kinetoplast DNA, which are circular DNA catenated to each other, producing linear DNA molecules. Plays an important role in chromosomal segregation and cell cycle progression during eye development probably via its DNA decatenation activity.</text>
</comment>
<evidence type="ECO:0000313" key="8">
    <source>
        <dbReference type="EMBL" id="VDD93134.1"/>
    </source>
</evidence>
<dbReference type="Pfam" id="PF01026">
    <property type="entry name" value="TatD_DNase"/>
    <property type="match status" value="1"/>
</dbReference>
<dbReference type="CDD" id="cd01310">
    <property type="entry name" value="TatD_DNAse"/>
    <property type="match status" value="1"/>
</dbReference>
<feature type="binding site" evidence="7">
    <location>
        <position position="140"/>
    </location>
    <ligand>
        <name>a divalent metal cation</name>
        <dbReference type="ChEBI" id="CHEBI:60240"/>
        <label>2</label>
    </ligand>
</feature>
<organism evidence="10">
    <name type="scientific">Enterobius vermicularis</name>
    <name type="common">Human pinworm</name>
    <dbReference type="NCBI Taxonomy" id="51028"/>
    <lineage>
        <taxon>Eukaryota</taxon>
        <taxon>Metazoa</taxon>
        <taxon>Ecdysozoa</taxon>
        <taxon>Nematoda</taxon>
        <taxon>Chromadorea</taxon>
        <taxon>Rhabditida</taxon>
        <taxon>Spirurina</taxon>
        <taxon>Oxyuridomorpha</taxon>
        <taxon>Oxyuroidea</taxon>
        <taxon>Oxyuridae</taxon>
        <taxon>Enterobius</taxon>
    </lineage>
</organism>
<evidence type="ECO:0000256" key="4">
    <source>
        <dbReference type="ARBA" id="ARBA00022801"/>
    </source>
</evidence>
<dbReference type="GO" id="GO:0008310">
    <property type="term" value="F:single-stranded DNA 3'-5' DNA exonuclease activity"/>
    <property type="evidence" value="ECO:0007669"/>
    <property type="project" value="TreeGrafter"/>
</dbReference>
<dbReference type="PANTHER" id="PTHR10060:SF15">
    <property type="entry name" value="DEOXYRIBONUCLEASE TATDN1"/>
    <property type="match status" value="1"/>
</dbReference>
<keyword evidence="3 7" id="KW-0479">Metal-binding</keyword>
<dbReference type="InterPro" id="IPR032466">
    <property type="entry name" value="Metal_Hydrolase"/>
</dbReference>
<dbReference type="GO" id="GO:0046872">
    <property type="term" value="F:metal ion binding"/>
    <property type="evidence" value="ECO:0007669"/>
    <property type="project" value="UniProtKB-KW"/>
</dbReference>
<name>A0A0N4VCU4_ENTVE</name>
<keyword evidence="9" id="KW-1185">Reference proteome</keyword>
<feature type="binding site" evidence="7">
    <location>
        <position position="218"/>
    </location>
    <ligand>
        <name>a divalent metal cation</name>
        <dbReference type="ChEBI" id="CHEBI:60240"/>
        <label>1</label>
    </ligand>
</feature>
<reference evidence="8 9" key="2">
    <citation type="submission" date="2018-10" db="EMBL/GenBank/DDBJ databases">
        <authorList>
            <consortium name="Pathogen Informatics"/>
        </authorList>
    </citation>
    <scope>NUCLEOTIDE SEQUENCE [LARGE SCALE GENOMIC DNA]</scope>
</reference>
<keyword evidence="4" id="KW-0378">Hydrolase</keyword>
<sequence>MNTESENHETMELVDIGANLTHPSFDSDLEQVIARSKKAGLVKLLITGTSEKVSQEACQIAHKDPDFLYFTAGVHPHDAKDCTDRTFVELEKLYSDRQCVAIGECGLDFNRNFSPPDVQKLIFEKQVELAEKHNKPLFIHERDAHDDMITILSRHKEVLPRSVIHCFTGTSIQAEKYISMGCFLGLTGFFWKDKSEDGVKYALREHKIPLEKLMLETDAPFNYAKVYDKKIPASIRDRISKKALEIHKFSSFKRNEPSSILATCELVAAYMDIDPKTVAVKTTANALRFFRIH</sequence>
<dbReference type="WBParaSite" id="EVEC_0000840101-mRNA-1">
    <property type="protein sequence ID" value="EVEC_0000840101-mRNA-1"/>
    <property type="gene ID" value="EVEC_0000840101"/>
</dbReference>
<dbReference type="AlphaFoldDB" id="A0A0N4VCU4"/>
<dbReference type="STRING" id="51028.A0A0N4VCU4"/>
<dbReference type="InterPro" id="IPR050891">
    <property type="entry name" value="TatD-type_Hydrolase"/>
</dbReference>
<evidence type="ECO:0000313" key="9">
    <source>
        <dbReference type="Proteomes" id="UP000274131"/>
    </source>
</evidence>
<dbReference type="Gene3D" id="3.20.20.140">
    <property type="entry name" value="Metal-dependent hydrolases"/>
    <property type="match status" value="1"/>
</dbReference>
<evidence type="ECO:0000256" key="6">
    <source>
        <dbReference type="ARBA" id="ARBA00045223"/>
    </source>
</evidence>
<keyword evidence="2" id="KW-0540">Nuclease</keyword>
<dbReference type="InterPro" id="IPR018228">
    <property type="entry name" value="DNase_TatD-rel_CS"/>
</dbReference>
<evidence type="ECO:0000256" key="3">
    <source>
        <dbReference type="ARBA" id="ARBA00022723"/>
    </source>
</evidence>
<dbReference type="PROSITE" id="PS01090">
    <property type="entry name" value="TATD_2"/>
    <property type="match status" value="1"/>
</dbReference>
<dbReference type="SUPFAM" id="SSF51556">
    <property type="entry name" value="Metallo-dependent hydrolases"/>
    <property type="match status" value="1"/>
</dbReference>
<evidence type="ECO:0000256" key="2">
    <source>
        <dbReference type="ARBA" id="ARBA00022722"/>
    </source>
</evidence>
<gene>
    <name evidence="8" type="ORF">EVEC_LOCUS7885</name>
</gene>
<reference evidence="10" key="1">
    <citation type="submission" date="2017-02" db="UniProtKB">
        <authorList>
            <consortium name="WormBaseParasite"/>
        </authorList>
    </citation>
    <scope>IDENTIFICATION</scope>
</reference>
<evidence type="ECO:0000256" key="5">
    <source>
        <dbReference type="ARBA" id="ARBA00039767"/>
    </source>
</evidence>
<dbReference type="InterPro" id="IPR001130">
    <property type="entry name" value="TatD-like"/>
</dbReference>
<evidence type="ECO:0000313" key="10">
    <source>
        <dbReference type="WBParaSite" id="EVEC_0000840101-mRNA-1"/>
    </source>
</evidence>
<dbReference type="OrthoDB" id="413993at2759"/>
<dbReference type="GO" id="GO:0005829">
    <property type="term" value="C:cytosol"/>
    <property type="evidence" value="ECO:0007669"/>
    <property type="project" value="TreeGrafter"/>
</dbReference>
<feature type="binding site" evidence="7">
    <location>
        <position position="104"/>
    </location>
    <ligand>
        <name>a divalent metal cation</name>
        <dbReference type="ChEBI" id="CHEBI:60240"/>
        <label>1</label>
    </ligand>
</feature>
<dbReference type="EMBL" id="UXUI01009144">
    <property type="protein sequence ID" value="VDD93134.1"/>
    <property type="molecule type" value="Genomic_DNA"/>
</dbReference>
<feature type="binding site" evidence="7">
    <location>
        <position position="165"/>
    </location>
    <ligand>
        <name>a divalent metal cation</name>
        <dbReference type="ChEBI" id="CHEBI:60240"/>
        <label>2</label>
    </ligand>
</feature>
<comment type="similarity">
    <text evidence="1">Belongs to the metallo-dependent hydrolases superfamily. TatD-type hydrolase family.</text>
</comment>
<protein>
    <recommendedName>
        <fullName evidence="5">Deoxyribonuclease TATDN1</fullName>
    </recommendedName>
</protein>
<evidence type="ECO:0000256" key="7">
    <source>
        <dbReference type="PIRSR" id="PIRSR005902-1"/>
    </source>
</evidence>